<sequence length="64" mass="7703">MLSGIPQSNHGHYTYIHTFLYYVHITFSFIRVFIREHFNKFCVLRSEIGIRKIRIKFSLNIGNQ</sequence>
<name>A0A4S8MYI0_DENBC</name>
<keyword evidence="1" id="KW-0812">Transmembrane</keyword>
<evidence type="ECO:0000256" key="1">
    <source>
        <dbReference type="SAM" id="Phobius"/>
    </source>
</evidence>
<dbReference type="EMBL" id="ML179035">
    <property type="protein sequence ID" value="THV08171.1"/>
    <property type="molecule type" value="Genomic_DNA"/>
</dbReference>
<feature type="transmembrane region" description="Helical" evidence="1">
    <location>
        <begin position="12"/>
        <end position="34"/>
    </location>
</feature>
<keyword evidence="3" id="KW-1185">Reference proteome</keyword>
<proteinExistence type="predicted"/>
<evidence type="ECO:0000313" key="3">
    <source>
        <dbReference type="Proteomes" id="UP000297245"/>
    </source>
</evidence>
<dbReference type="Proteomes" id="UP000297245">
    <property type="component" value="Unassembled WGS sequence"/>
</dbReference>
<reference evidence="2 3" key="1">
    <citation type="journal article" date="2019" name="Nat. Ecol. Evol.">
        <title>Megaphylogeny resolves global patterns of mushroom evolution.</title>
        <authorList>
            <person name="Varga T."/>
            <person name="Krizsan K."/>
            <person name="Foldi C."/>
            <person name="Dima B."/>
            <person name="Sanchez-Garcia M."/>
            <person name="Sanchez-Ramirez S."/>
            <person name="Szollosi G.J."/>
            <person name="Szarkandi J.G."/>
            <person name="Papp V."/>
            <person name="Albert L."/>
            <person name="Andreopoulos W."/>
            <person name="Angelini C."/>
            <person name="Antonin V."/>
            <person name="Barry K.W."/>
            <person name="Bougher N.L."/>
            <person name="Buchanan P."/>
            <person name="Buyck B."/>
            <person name="Bense V."/>
            <person name="Catcheside P."/>
            <person name="Chovatia M."/>
            <person name="Cooper J."/>
            <person name="Damon W."/>
            <person name="Desjardin D."/>
            <person name="Finy P."/>
            <person name="Geml J."/>
            <person name="Haridas S."/>
            <person name="Hughes K."/>
            <person name="Justo A."/>
            <person name="Karasinski D."/>
            <person name="Kautmanova I."/>
            <person name="Kiss B."/>
            <person name="Kocsube S."/>
            <person name="Kotiranta H."/>
            <person name="LaButti K.M."/>
            <person name="Lechner B.E."/>
            <person name="Liimatainen K."/>
            <person name="Lipzen A."/>
            <person name="Lukacs Z."/>
            <person name="Mihaltcheva S."/>
            <person name="Morgado L.N."/>
            <person name="Niskanen T."/>
            <person name="Noordeloos M.E."/>
            <person name="Ohm R.A."/>
            <person name="Ortiz-Santana B."/>
            <person name="Ovrebo C."/>
            <person name="Racz N."/>
            <person name="Riley R."/>
            <person name="Savchenko A."/>
            <person name="Shiryaev A."/>
            <person name="Soop K."/>
            <person name="Spirin V."/>
            <person name="Szebenyi C."/>
            <person name="Tomsovsky M."/>
            <person name="Tulloss R.E."/>
            <person name="Uehling J."/>
            <person name="Grigoriev I.V."/>
            <person name="Vagvolgyi C."/>
            <person name="Papp T."/>
            <person name="Martin F.M."/>
            <person name="Miettinen O."/>
            <person name="Hibbett D.S."/>
            <person name="Nagy L.G."/>
        </authorList>
    </citation>
    <scope>NUCLEOTIDE SEQUENCE [LARGE SCALE GENOMIC DNA]</scope>
    <source>
        <strain evidence="2 3">CBS 962.96</strain>
    </source>
</reference>
<accession>A0A4S8MYI0</accession>
<gene>
    <name evidence="2" type="ORF">K435DRAFT_1982</name>
</gene>
<organism evidence="2 3">
    <name type="scientific">Dendrothele bispora (strain CBS 962.96)</name>
    <dbReference type="NCBI Taxonomy" id="1314807"/>
    <lineage>
        <taxon>Eukaryota</taxon>
        <taxon>Fungi</taxon>
        <taxon>Dikarya</taxon>
        <taxon>Basidiomycota</taxon>
        <taxon>Agaricomycotina</taxon>
        <taxon>Agaricomycetes</taxon>
        <taxon>Agaricomycetidae</taxon>
        <taxon>Agaricales</taxon>
        <taxon>Agaricales incertae sedis</taxon>
        <taxon>Dendrothele</taxon>
    </lineage>
</organism>
<keyword evidence="1" id="KW-0472">Membrane</keyword>
<keyword evidence="1" id="KW-1133">Transmembrane helix</keyword>
<evidence type="ECO:0000313" key="2">
    <source>
        <dbReference type="EMBL" id="THV08171.1"/>
    </source>
</evidence>
<protein>
    <submittedName>
        <fullName evidence="2">Uncharacterized protein</fullName>
    </submittedName>
</protein>
<dbReference type="AlphaFoldDB" id="A0A4S8MYI0"/>